<dbReference type="Proteomes" id="UP000823771">
    <property type="component" value="Unassembled WGS sequence"/>
</dbReference>
<dbReference type="SMART" id="SM00732">
    <property type="entry name" value="YqgFc"/>
    <property type="match status" value="1"/>
</dbReference>
<name>A0A9D9ITG2_9BACT</name>
<evidence type="ECO:0000256" key="4">
    <source>
        <dbReference type="ARBA" id="ARBA00022801"/>
    </source>
</evidence>
<evidence type="ECO:0000259" key="6">
    <source>
        <dbReference type="SMART" id="SM00732"/>
    </source>
</evidence>
<dbReference type="GO" id="GO:0005829">
    <property type="term" value="C:cytosol"/>
    <property type="evidence" value="ECO:0007669"/>
    <property type="project" value="TreeGrafter"/>
</dbReference>
<keyword evidence="3 5" id="KW-0540">Nuclease</keyword>
<dbReference type="InterPro" id="IPR006641">
    <property type="entry name" value="YqgF/RNaseH-like_dom"/>
</dbReference>
<dbReference type="CDD" id="cd16964">
    <property type="entry name" value="YqgF"/>
    <property type="match status" value="1"/>
</dbReference>
<dbReference type="AlphaFoldDB" id="A0A9D9ITG2"/>
<protein>
    <recommendedName>
        <fullName evidence="5">Putative pre-16S rRNA nuclease</fullName>
        <ecNumber evidence="5">3.1.-.-</ecNumber>
    </recommendedName>
</protein>
<comment type="function">
    <text evidence="5">Could be a nuclease involved in processing of the 5'-end of pre-16S rRNA.</text>
</comment>
<gene>
    <name evidence="7" type="primary">ruvX</name>
    <name evidence="7" type="ORF">IAB80_03810</name>
</gene>
<dbReference type="PANTHER" id="PTHR33317:SF4">
    <property type="entry name" value="POLYNUCLEOTIDYL TRANSFERASE, RIBONUCLEASE H-LIKE SUPERFAMILY PROTEIN"/>
    <property type="match status" value="1"/>
</dbReference>
<proteinExistence type="inferred from homology"/>
<keyword evidence="2 5" id="KW-0690">Ribosome biogenesis</keyword>
<dbReference type="EMBL" id="JADILZ010000032">
    <property type="protein sequence ID" value="MBO8477996.1"/>
    <property type="molecule type" value="Genomic_DNA"/>
</dbReference>
<sequence length="170" mass="18487">MLPLYPVMDRIIGIDYGRKRVGVAVSDPLGIFASALDTVQSAKIIDYLKSFSEKENISRFVVGYPVNMDNTPSEAAKDVDAFLKRLSAAFPGIPVEKEDERFTSVLAHRAMIDGGMKASARRDKNSVDKISAAIILQGYMDRSSGGTSFACAPAAVPESLSRNVTGKRRR</sequence>
<dbReference type="PANTHER" id="PTHR33317">
    <property type="entry name" value="POLYNUCLEOTIDYL TRANSFERASE, RIBONUCLEASE H-LIKE SUPERFAMILY PROTEIN"/>
    <property type="match status" value="1"/>
</dbReference>
<dbReference type="NCBIfam" id="TIGR00250">
    <property type="entry name" value="RNAse_H_YqgF"/>
    <property type="match status" value="1"/>
</dbReference>
<keyword evidence="1 5" id="KW-0963">Cytoplasm</keyword>
<dbReference type="HAMAP" id="MF_00651">
    <property type="entry name" value="Nuclease_YqgF"/>
    <property type="match status" value="1"/>
</dbReference>
<evidence type="ECO:0000256" key="2">
    <source>
        <dbReference type="ARBA" id="ARBA00022517"/>
    </source>
</evidence>
<evidence type="ECO:0000313" key="7">
    <source>
        <dbReference type="EMBL" id="MBO8477996.1"/>
    </source>
</evidence>
<reference evidence="7" key="2">
    <citation type="journal article" date="2021" name="PeerJ">
        <title>Extensive microbial diversity within the chicken gut microbiome revealed by metagenomics and culture.</title>
        <authorList>
            <person name="Gilroy R."/>
            <person name="Ravi A."/>
            <person name="Getino M."/>
            <person name="Pursley I."/>
            <person name="Horton D.L."/>
            <person name="Alikhan N.F."/>
            <person name="Baker D."/>
            <person name="Gharbi K."/>
            <person name="Hall N."/>
            <person name="Watson M."/>
            <person name="Adriaenssens E.M."/>
            <person name="Foster-Nyarko E."/>
            <person name="Jarju S."/>
            <person name="Secka A."/>
            <person name="Antonio M."/>
            <person name="Oren A."/>
            <person name="Chaudhuri R.R."/>
            <person name="La Ragione R."/>
            <person name="Hildebrand F."/>
            <person name="Pallen M.J."/>
        </authorList>
    </citation>
    <scope>NUCLEOTIDE SEQUENCE</scope>
    <source>
        <strain evidence="7">2478</strain>
    </source>
</reference>
<dbReference type="SUPFAM" id="SSF53098">
    <property type="entry name" value="Ribonuclease H-like"/>
    <property type="match status" value="1"/>
</dbReference>
<evidence type="ECO:0000256" key="5">
    <source>
        <dbReference type="HAMAP-Rule" id="MF_00651"/>
    </source>
</evidence>
<comment type="caution">
    <text evidence="7">The sequence shown here is derived from an EMBL/GenBank/DDBJ whole genome shotgun (WGS) entry which is preliminary data.</text>
</comment>
<evidence type="ECO:0000313" key="8">
    <source>
        <dbReference type="Proteomes" id="UP000823771"/>
    </source>
</evidence>
<accession>A0A9D9ITG2</accession>
<dbReference type="InterPro" id="IPR012337">
    <property type="entry name" value="RNaseH-like_sf"/>
</dbReference>
<dbReference type="GO" id="GO:0004518">
    <property type="term" value="F:nuclease activity"/>
    <property type="evidence" value="ECO:0007669"/>
    <property type="project" value="UniProtKB-KW"/>
</dbReference>
<organism evidence="7 8">
    <name type="scientific">Candidatus Cryptobacteroides excrementipullorum</name>
    <dbReference type="NCBI Taxonomy" id="2840761"/>
    <lineage>
        <taxon>Bacteria</taxon>
        <taxon>Pseudomonadati</taxon>
        <taxon>Bacteroidota</taxon>
        <taxon>Bacteroidia</taxon>
        <taxon>Bacteroidales</taxon>
        <taxon>Candidatus Cryptobacteroides</taxon>
    </lineage>
</organism>
<feature type="domain" description="YqgF/RNase H-like" evidence="6">
    <location>
        <begin position="9"/>
        <end position="107"/>
    </location>
</feature>
<dbReference type="EC" id="3.1.-.-" evidence="5"/>
<keyword evidence="4 5" id="KW-0378">Hydrolase</keyword>
<dbReference type="GO" id="GO:0016788">
    <property type="term" value="F:hydrolase activity, acting on ester bonds"/>
    <property type="evidence" value="ECO:0007669"/>
    <property type="project" value="UniProtKB-UniRule"/>
</dbReference>
<comment type="similarity">
    <text evidence="5">Belongs to the YqgF HJR family.</text>
</comment>
<dbReference type="InterPro" id="IPR037027">
    <property type="entry name" value="YqgF/RNaseH-like_dom_sf"/>
</dbReference>
<dbReference type="Pfam" id="PF03652">
    <property type="entry name" value="RuvX"/>
    <property type="match status" value="1"/>
</dbReference>
<dbReference type="GO" id="GO:0000967">
    <property type="term" value="P:rRNA 5'-end processing"/>
    <property type="evidence" value="ECO:0007669"/>
    <property type="project" value="UniProtKB-UniRule"/>
</dbReference>
<comment type="subcellular location">
    <subcellularLocation>
        <location evidence="5">Cytoplasm</location>
    </subcellularLocation>
</comment>
<evidence type="ECO:0000256" key="1">
    <source>
        <dbReference type="ARBA" id="ARBA00022490"/>
    </source>
</evidence>
<dbReference type="InterPro" id="IPR005227">
    <property type="entry name" value="YqgF"/>
</dbReference>
<reference evidence="7" key="1">
    <citation type="submission" date="2020-10" db="EMBL/GenBank/DDBJ databases">
        <authorList>
            <person name="Gilroy R."/>
        </authorList>
    </citation>
    <scope>NUCLEOTIDE SEQUENCE</scope>
    <source>
        <strain evidence="7">2478</strain>
    </source>
</reference>
<dbReference type="Gene3D" id="3.30.420.140">
    <property type="entry name" value="YqgF/RNase H-like domain"/>
    <property type="match status" value="1"/>
</dbReference>
<evidence type="ECO:0000256" key="3">
    <source>
        <dbReference type="ARBA" id="ARBA00022722"/>
    </source>
</evidence>